<evidence type="ECO:0000313" key="2">
    <source>
        <dbReference type="Proteomes" id="UP000019376"/>
    </source>
</evidence>
<proteinExistence type="predicted"/>
<protein>
    <submittedName>
        <fullName evidence="1">Uncharacterized protein</fullName>
    </submittedName>
</protein>
<sequence>MYAEVLDLIREEREKKKRINQISKKKNQAFLSMILYLITRGSISQRVDEIPPVYRTPMFLGRPRRTDKYRKQKK</sequence>
<accession>S8B7R3</accession>
<reference evidence="1 2" key="1">
    <citation type="journal article" date="2013" name="PLoS ONE">
        <title>Genomic and secretomic analyses reveal unique features of the lignocellulolytic enzyme system of Penicillium decumbens.</title>
        <authorList>
            <person name="Liu G."/>
            <person name="Zhang L."/>
            <person name="Wei X."/>
            <person name="Zou G."/>
            <person name="Qin Y."/>
            <person name="Ma L."/>
            <person name="Li J."/>
            <person name="Zheng H."/>
            <person name="Wang S."/>
            <person name="Wang C."/>
            <person name="Xun L."/>
            <person name="Zhao G.-P."/>
            <person name="Zhou Z."/>
            <person name="Qu Y."/>
        </authorList>
    </citation>
    <scope>NUCLEOTIDE SEQUENCE [LARGE SCALE GENOMIC DNA]</scope>
    <source>
        <strain evidence="2">114-2 / CGMCC 5302</strain>
    </source>
</reference>
<dbReference type="AlphaFoldDB" id="S8B7R3"/>
<name>S8B7R3_PENO1</name>
<organism evidence="1 2">
    <name type="scientific">Penicillium oxalicum (strain 114-2 / CGMCC 5302)</name>
    <name type="common">Penicillium decumbens</name>
    <dbReference type="NCBI Taxonomy" id="933388"/>
    <lineage>
        <taxon>Eukaryota</taxon>
        <taxon>Fungi</taxon>
        <taxon>Dikarya</taxon>
        <taxon>Ascomycota</taxon>
        <taxon>Pezizomycotina</taxon>
        <taxon>Eurotiomycetes</taxon>
        <taxon>Eurotiomycetidae</taxon>
        <taxon>Eurotiales</taxon>
        <taxon>Aspergillaceae</taxon>
        <taxon>Penicillium</taxon>
    </lineage>
</organism>
<dbReference type="EMBL" id="KB644412">
    <property type="protein sequence ID" value="EPS30767.1"/>
    <property type="molecule type" value="Genomic_DNA"/>
</dbReference>
<dbReference type="HOGENOM" id="CLU_2688586_0_0_1"/>
<keyword evidence="2" id="KW-1185">Reference proteome</keyword>
<gene>
    <name evidence="1" type="ORF">PDE_05719</name>
</gene>
<dbReference type="Proteomes" id="UP000019376">
    <property type="component" value="Unassembled WGS sequence"/>
</dbReference>
<evidence type="ECO:0000313" key="1">
    <source>
        <dbReference type="EMBL" id="EPS30767.1"/>
    </source>
</evidence>